<sequence length="130" mass="14822">MDFNPLNKILSNKPFDISHITMPEPIYPKIEFPDFPVINPENTIFGDIKRKIEEQNALTSQQINILVEQNKLLSENYNKLKDMYDAQTESYMSAQTDLKSSRQYNIIMMIIAVVAMIAAIASPIVTILVS</sequence>
<feature type="transmembrane region" description="Helical" evidence="1">
    <location>
        <begin position="106"/>
        <end position="129"/>
    </location>
</feature>
<proteinExistence type="predicted"/>
<gene>
    <name evidence="2" type="ORF">DWX20_03030</name>
</gene>
<evidence type="ECO:0000313" key="3">
    <source>
        <dbReference type="Proteomes" id="UP000284731"/>
    </source>
</evidence>
<name>A0A412PIN0_9FIRM</name>
<accession>A0A412PIN0</accession>
<dbReference type="Proteomes" id="UP000284731">
    <property type="component" value="Unassembled WGS sequence"/>
</dbReference>
<dbReference type="EMBL" id="QRWX01000001">
    <property type="protein sequence ID" value="RGT58035.1"/>
    <property type="molecule type" value="Genomic_DNA"/>
</dbReference>
<evidence type="ECO:0000313" key="2">
    <source>
        <dbReference type="EMBL" id="RGT58035.1"/>
    </source>
</evidence>
<reference evidence="2 3" key="1">
    <citation type="submission" date="2018-08" db="EMBL/GenBank/DDBJ databases">
        <title>A genome reference for cultivated species of the human gut microbiota.</title>
        <authorList>
            <person name="Zou Y."/>
            <person name="Xue W."/>
            <person name="Luo G."/>
        </authorList>
    </citation>
    <scope>NUCLEOTIDE SEQUENCE [LARGE SCALE GENOMIC DNA]</scope>
    <source>
        <strain evidence="2 3">AF18-46</strain>
    </source>
</reference>
<dbReference type="AlphaFoldDB" id="A0A412PIN0"/>
<keyword evidence="1" id="KW-1133">Transmembrane helix</keyword>
<dbReference type="RefSeq" id="WP_118764434.1">
    <property type="nucleotide sequence ID" value="NZ_CABJCF010000001.1"/>
</dbReference>
<protein>
    <submittedName>
        <fullName evidence="2">Uncharacterized protein</fullName>
    </submittedName>
</protein>
<comment type="caution">
    <text evidence="2">The sequence shown here is derived from an EMBL/GenBank/DDBJ whole genome shotgun (WGS) entry which is preliminary data.</text>
</comment>
<keyword evidence="1" id="KW-0472">Membrane</keyword>
<organism evidence="2 3">
    <name type="scientific">Solobacterium moorei</name>
    <dbReference type="NCBI Taxonomy" id="102148"/>
    <lineage>
        <taxon>Bacteria</taxon>
        <taxon>Bacillati</taxon>
        <taxon>Bacillota</taxon>
        <taxon>Erysipelotrichia</taxon>
        <taxon>Erysipelotrichales</taxon>
        <taxon>Erysipelotrichaceae</taxon>
        <taxon>Solobacterium</taxon>
    </lineage>
</organism>
<evidence type="ECO:0000256" key="1">
    <source>
        <dbReference type="SAM" id="Phobius"/>
    </source>
</evidence>
<keyword evidence="1" id="KW-0812">Transmembrane</keyword>